<keyword evidence="2" id="KW-0472">Membrane</keyword>
<evidence type="ECO:0000256" key="2">
    <source>
        <dbReference type="SAM" id="Phobius"/>
    </source>
</evidence>
<feature type="transmembrane region" description="Helical" evidence="2">
    <location>
        <begin position="201"/>
        <end position="219"/>
    </location>
</feature>
<protein>
    <submittedName>
        <fullName evidence="5">Nuclear export factor GLE1</fullName>
    </submittedName>
</protein>
<accession>A0A0U2WDA0</accession>
<keyword evidence="2" id="KW-1133">Transmembrane helix</keyword>
<feature type="region of interest" description="Disordered" evidence="1">
    <location>
        <begin position="146"/>
        <end position="191"/>
    </location>
</feature>
<evidence type="ECO:0000256" key="1">
    <source>
        <dbReference type="SAM" id="MobiDB-lite"/>
    </source>
</evidence>
<proteinExistence type="predicted"/>
<keyword evidence="6" id="KW-1185">Reference proteome</keyword>
<gene>
    <name evidence="5" type="ORF">IJ22_29490</name>
</gene>
<feature type="chain" id="PRO_5006833533" evidence="3">
    <location>
        <begin position="26"/>
        <end position="224"/>
    </location>
</feature>
<dbReference type="STRING" id="162209.IJ22_29490"/>
<dbReference type="Proteomes" id="UP000061660">
    <property type="component" value="Chromosome"/>
</dbReference>
<dbReference type="EMBL" id="CP013652">
    <property type="protein sequence ID" value="ALS23322.1"/>
    <property type="molecule type" value="Genomic_DNA"/>
</dbReference>
<reference evidence="6" key="1">
    <citation type="submission" date="2015-12" db="EMBL/GenBank/DDBJ databases">
        <title>Complete genome sequences of two moderately thermophilic Paenibacillus species.</title>
        <authorList>
            <person name="Butler R.III."/>
            <person name="Wang J."/>
            <person name="Stark B.C."/>
            <person name="Pombert J.-F."/>
        </authorList>
    </citation>
    <scope>NUCLEOTIDE SEQUENCE [LARGE SCALE GENOMIC DNA]</scope>
    <source>
        <strain evidence="6">32O-Y</strain>
    </source>
</reference>
<feature type="domain" description="YncI copper-binding" evidence="4">
    <location>
        <begin position="26"/>
        <end position="143"/>
    </location>
</feature>
<dbReference type="InterPro" id="IPR038507">
    <property type="entry name" value="YcnI-like_sf"/>
</dbReference>
<evidence type="ECO:0000256" key="3">
    <source>
        <dbReference type="SAM" id="SignalP"/>
    </source>
</evidence>
<feature type="signal peptide" evidence="3">
    <location>
        <begin position="1"/>
        <end position="25"/>
    </location>
</feature>
<sequence length="224" mass="23467" precursor="true">MMKKWHIMLVLSLFLSLMTGGLASAHVTVLPKETTQGSYEKFAVRVPTEKDVPTVKVEVKFPLDAVSISRFEPKPGWSYELTKDDNGKITGVIWTATGEGLGPTEFGEFYMQGKVADNATAIQWKAYQTYKDGSVVEWVGAEGSDKPASVTKVNAKPAGAATDSHGHTAPAANAGKADSAAAPSASGEPAAGAPAASGAPLYLSIAALILGALSFVVSLSRRKR</sequence>
<dbReference type="KEGG" id="pnp:IJ22_29490"/>
<dbReference type="AlphaFoldDB" id="A0A0U2WDA0"/>
<keyword evidence="2" id="KW-0812">Transmembrane</keyword>
<feature type="compositionally biased region" description="Low complexity" evidence="1">
    <location>
        <begin position="169"/>
        <end position="191"/>
    </location>
</feature>
<evidence type="ECO:0000313" key="5">
    <source>
        <dbReference type="EMBL" id="ALS23322.1"/>
    </source>
</evidence>
<dbReference type="Gene3D" id="2.60.40.2230">
    <property type="entry name" value="Uncharacterised protein YcnI-like PF07987, DUF1775"/>
    <property type="match status" value="1"/>
</dbReference>
<evidence type="ECO:0000313" key="6">
    <source>
        <dbReference type="Proteomes" id="UP000061660"/>
    </source>
</evidence>
<reference evidence="5 6" key="2">
    <citation type="journal article" date="2016" name="Genome Announc.">
        <title>Complete Genome Sequences of Two Interactive Moderate Thermophiles, Paenibacillus napthalenovorans 32O-Y and Paenibacillus sp. 32O-W.</title>
        <authorList>
            <person name="Butler R.R.III."/>
            <person name="Wang J."/>
            <person name="Stark B.C."/>
            <person name="Pombert J.F."/>
        </authorList>
    </citation>
    <scope>NUCLEOTIDE SEQUENCE [LARGE SCALE GENOMIC DNA]</scope>
    <source>
        <strain evidence="5 6">32O-Y</strain>
    </source>
</reference>
<dbReference type="InterPro" id="IPR012533">
    <property type="entry name" value="YcnI-copper_dom"/>
</dbReference>
<dbReference type="PATRIC" id="fig|162209.4.peg.3145"/>
<keyword evidence="3" id="KW-0732">Signal</keyword>
<evidence type="ECO:0000259" key="4">
    <source>
        <dbReference type="Pfam" id="PF07987"/>
    </source>
</evidence>
<dbReference type="Pfam" id="PF07987">
    <property type="entry name" value="DUF1775"/>
    <property type="match status" value="1"/>
</dbReference>
<organism evidence="5 6">
    <name type="scientific">Paenibacillus naphthalenovorans</name>
    <dbReference type="NCBI Taxonomy" id="162209"/>
    <lineage>
        <taxon>Bacteria</taxon>
        <taxon>Bacillati</taxon>
        <taxon>Bacillota</taxon>
        <taxon>Bacilli</taxon>
        <taxon>Bacillales</taxon>
        <taxon>Paenibacillaceae</taxon>
        <taxon>Paenibacillus</taxon>
    </lineage>
</organism>
<dbReference type="CDD" id="cd08545">
    <property type="entry name" value="YcnI_like"/>
    <property type="match status" value="1"/>
</dbReference>
<name>A0A0U2WDA0_9BACL</name>